<comment type="caution">
    <text evidence="10">The sequence shown here is derived from an EMBL/GenBank/DDBJ whole genome shotgun (WGS) entry which is preliminary data.</text>
</comment>
<name>A0ABU9TZ10_9GAMM</name>
<sequence>MKLKLLFIKTMLATVTFFSVQSYAEDIELYVNHDVEITENPRVLLVFDTSGSMAFSTSTGRSCGYNRGYILCSDSRLGVARDAMTQLVNDNEDIDFGLMRFNGSSGGYVLAKMGSNRTTLINQINRLPADGATPLSETLWEAYLYISGKQVEYGRNTRNRDYSAESGSYYISPFKPAAGKPPRCDNSVSIIMMTDGDPSNDSGKNTDIRNLYKSHFKTYPQTVSNNYLPALAKSIHGIDNGEADENVVIDLYPSTPKVHDLGRVYTVGFGSGMSASGKALLEKTAELGGGQYKHADTAEQLSDAFKKFITNIRAVNDTFTSPAVASNNVDQTRSRDSIYYAMFYPEKGARWRGNLKKLKVSGSKILDSSDKEALNAEGLIKKDARTFWLPSNVPADGNSVQSGGVNLMLTTLATGGRKLLTDAGSAGLIAFTKDKVSNAYGNDNKAATAFGVSTSELQKTIDWARGIDVDNEDGDSSSTDQRDDIFGDPLHSKPVTIDYGNDDVRILIGTNAGFLHMFQDKASEAGDTISESWAFIPSSLYKIIDPIRKNQPSVKKYGIDGPITVFFNDADRDGVVNGSDKVWAFFGMRRGGTNYYALDITNPDSPKLMWGGPIQGGTGSFTELAQSWSAPIVSYIKGHKGKPVLIFGAGYDINKDNVSLSNDSKGRGIYIIDAETGALIWELSPSTGFKGKHSIAADVTTLDSDYDGYIDRVYATDTAGSIWRIDMPSDSPTDSKNPWTHFELAKLGGTSSGDRRFFYKPMVARTMFSKVTNTTINGSTIVTRLDTPFDAVLVGSGNRSKPTGTLTQDQLYMIRDTNTVTQSFKDTDVPELITTAKLMNMNSDPFGNALNDIDAFTKKEIELSKFSGWYYDLPGAGEKSLAAATVIGGVAYFTSFTPASATETVNQCSLSGGKGSLYAFHLHYGTKVYEQLSFVTSNDVPDTPQLYFGEIENCPDVDLDGFCDEKQSCTDSDSDGTCDDGTPPDGDPSCKDFDLDGFCDYGGEIKETVSQFLLIGPGIKVSENSGDKDNPFVPEKVSGPGITIDENGKIKLVSDAVPIGFGFETQQTYIYKREVNDNEK</sequence>
<dbReference type="InterPro" id="IPR002035">
    <property type="entry name" value="VWF_A"/>
</dbReference>
<dbReference type="Pfam" id="PF13519">
    <property type="entry name" value="VWA_2"/>
    <property type="match status" value="1"/>
</dbReference>
<accession>A0ABU9TZ10</accession>
<evidence type="ECO:0000256" key="8">
    <source>
        <dbReference type="SAM" id="SignalP"/>
    </source>
</evidence>
<evidence type="ECO:0000256" key="2">
    <source>
        <dbReference type="ARBA" id="ARBA00008387"/>
    </source>
</evidence>
<evidence type="ECO:0000256" key="3">
    <source>
        <dbReference type="ARBA" id="ARBA00022558"/>
    </source>
</evidence>
<dbReference type="RefSeq" id="WP_342883380.1">
    <property type="nucleotide sequence ID" value="NZ_JBBMQU010000005.1"/>
</dbReference>
<evidence type="ECO:0000256" key="5">
    <source>
        <dbReference type="ARBA" id="ARBA00022837"/>
    </source>
</evidence>
<evidence type="ECO:0000313" key="11">
    <source>
        <dbReference type="Proteomes" id="UP001388366"/>
    </source>
</evidence>
<feature type="domain" description="VWFA" evidence="9">
    <location>
        <begin position="42"/>
        <end position="312"/>
    </location>
</feature>
<evidence type="ECO:0000256" key="1">
    <source>
        <dbReference type="ARBA" id="ARBA00004561"/>
    </source>
</evidence>
<keyword evidence="8" id="KW-0732">Signal</keyword>
<comment type="similarity">
    <text evidence="2">Belongs to the PilY1 family.</text>
</comment>
<dbReference type="InterPro" id="IPR036465">
    <property type="entry name" value="vWFA_dom_sf"/>
</dbReference>
<dbReference type="InterPro" id="IPR011047">
    <property type="entry name" value="Quinoprotein_ADH-like_sf"/>
</dbReference>
<keyword evidence="11" id="KW-1185">Reference proteome</keyword>
<evidence type="ECO:0000256" key="6">
    <source>
        <dbReference type="ARBA" id="ARBA00023263"/>
    </source>
</evidence>
<feature type="signal peptide" evidence="8">
    <location>
        <begin position="1"/>
        <end position="24"/>
    </location>
</feature>
<dbReference type="InterPro" id="IPR008707">
    <property type="entry name" value="B-propeller_PilY1"/>
</dbReference>
<dbReference type="Gene3D" id="3.40.50.410">
    <property type="entry name" value="von Willebrand factor, type A domain"/>
    <property type="match status" value="1"/>
</dbReference>
<organism evidence="10 11">
    <name type="scientific">Pseudoalteromonas neustonica</name>
    <dbReference type="NCBI Taxonomy" id="1840331"/>
    <lineage>
        <taxon>Bacteria</taxon>
        <taxon>Pseudomonadati</taxon>
        <taxon>Pseudomonadota</taxon>
        <taxon>Gammaproteobacteria</taxon>
        <taxon>Alteromonadales</taxon>
        <taxon>Pseudoalteromonadaceae</taxon>
        <taxon>Pseudoalteromonas</taxon>
    </lineage>
</organism>
<dbReference type="Pfam" id="PF05567">
    <property type="entry name" value="T4P_PilY1"/>
    <property type="match status" value="1"/>
</dbReference>
<dbReference type="SUPFAM" id="SSF53300">
    <property type="entry name" value="vWA-like"/>
    <property type="match status" value="1"/>
</dbReference>
<dbReference type="SUPFAM" id="SSF50998">
    <property type="entry name" value="Quinoprotein alcohol dehydrogenase-like"/>
    <property type="match status" value="1"/>
</dbReference>
<comment type="subcellular location">
    <subcellularLocation>
        <location evidence="1">Fimbrium</location>
    </subcellularLocation>
</comment>
<evidence type="ECO:0000256" key="4">
    <source>
        <dbReference type="ARBA" id="ARBA00022723"/>
    </source>
</evidence>
<dbReference type="Proteomes" id="UP001388366">
    <property type="component" value="Unassembled WGS sequence"/>
</dbReference>
<feature type="region of interest" description="Disordered" evidence="7">
    <location>
        <begin position="468"/>
        <end position="487"/>
    </location>
</feature>
<dbReference type="PROSITE" id="PS50234">
    <property type="entry name" value="VWFA"/>
    <property type="match status" value="1"/>
</dbReference>
<keyword evidence="5" id="KW-0106">Calcium</keyword>
<protein>
    <submittedName>
        <fullName evidence="10">PilC/PilY family type IV pilus protein</fullName>
    </submittedName>
</protein>
<evidence type="ECO:0000256" key="7">
    <source>
        <dbReference type="SAM" id="MobiDB-lite"/>
    </source>
</evidence>
<dbReference type="EMBL" id="JBBMQU010000005">
    <property type="protein sequence ID" value="MEM5550020.1"/>
    <property type="molecule type" value="Genomic_DNA"/>
</dbReference>
<keyword evidence="4" id="KW-0479">Metal-binding</keyword>
<evidence type="ECO:0000259" key="9">
    <source>
        <dbReference type="PROSITE" id="PS50234"/>
    </source>
</evidence>
<feature type="chain" id="PRO_5046513444" evidence="8">
    <location>
        <begin position="25"/>
        <end position="1080"/>
    </location>
</feature>
<reference evidence="10 11" key="1">
    <citation type="submission" date="2024-03" db="EMBL/GenBank/DDBJ databases">
        <title>Community enrichment and isolation of bacterial strains for fucoidan degradation.</title>
        <authorList>
            <person name="Sichert A."/>
        </authorList>
    </citation>
    <scope>NUCLEOTIDE SEQUENCE [LARGE SCALE GENOMIC DNA]</scope>
    <source>
        <strain evidence="10 11">AS81</strain>
    </source>
</reference>
<keyword evidence="3" id="KW-1029">Fimbrium biogenesis</keyword>
<evidence type="ECO:0000313" key="10">
    <source>
        <dbReference type="EMBL" id="MEM5550020.1"/>
    </source>
</evidence>
<proteinExistence type="inferred from homology"/>
<gene>
    <name evidence="10" type="ORF">WNY63_04635</name>
</gene>
<keyword evidence="6" id="KW-0281">Fimbrium</keyword>